<proteinExistence type="predicted"/>
<evidence type="ECO:0000256" key="1">
    <source>
        <dbReference type="SAM" id="SignalP"/>
    </source>
</evidence>
<evidence type="ECO:0000313" key="2">
    <source>
        <dbReference type="EMBL" id="KAJ3842780.1"/>
    </source>
</evidence>
<gene>
    <name evidence="2" type="ORF">F5878DRAFT_638605</name>
</gene>
<keyword evidence="1" id="KW-0732">Signal</keyword>
<organism evidence="2 3">
    <name type="scientific">Lentinula raphanica</name>
    <dbReference type="NCBI Taxonomy" id="153919"/>
    <lineage>
        <taxon>Eukaryota</taxon>
        <taxon>Fungi</taxon>
        <taxon>Dikarya</taxon>
        <taxon>Basidiomycota</taxon>
        <taxon>Agaricomycotina</taxon>
        <taxon>Agaricomycetes</taxon>
        <taxon>Agaricomycetidae</taxon>
        <taxon>Agaricales</taxon>
        <taxon>Marasmiineae</taxon>
        <taxon>Omphalotaceae</taxon>
        <taxon>Lentinula</taxon>
    </lineage>
</organism>
<name>A0AA38PGZ6_9AGAR</name>
<evidence type="ECO:0000313" key="3">
    <source>
        <dbReference type="Proteomes" id="UP001163846"/>
    </source>
</evidence>
<keyword evidence="3" id="KW-1185">Reference proteome</keyword>
<feature type="signal peptide" evidence="1">
    <location>
        <begin position="1"/>
        <end position="23"/>
    </location>
</feature>
<sequence length="189" mass="20856">MLVTSLLRYLLPFSLLVGALTMAAPMNSKNEKLNAPASWSALNGRFLKTKVGNLIRVSVQEQKLEAESAMQKLITVVLPELVQKSNDKLPSVGFVGWEGEVNVREDSDGQRSQRALVALPAMLYWGCEAANTHKILVQWSKAYDKDDRVSGVLTLADGRCFQVKHNKIVHVPQSLPTIDEARSSAENLV</sequence>
<dbReference type="Proteomes" id="UP001163846">
    <property type="component" value="Unassembled WGS sequence"/>
</dbReference>
<reference evidence="2" key="1">
    <citation type="submission" date="2022-08" db="EMBL/GenBank/DDBJ databases">
        <authorList>
            <consortium name="DOE Joint Genome Institute"/>
            <person name="Min B."/>
            <person name="Riley R."/>
            <person name="Sierra-Patev S."/>
            <person name="Naranjo-Ortiz M."/>
            <person name="Looney B."/>
            <person name="Konkel Z."/>
            <person name="Slot J.C."/>
            <person name="Sakamoto Y."/>
            <person name="Steenwyk J.L."/>
            <person name="Rokas A."/>
            <person name="Carro J."/>
            <person name="Camarero S."/>
            <person name="Ferreira P."/>
            <person name="Molpeceres G."/>
            <person name="Ruiz-Duenas F.J."/>
            <person name="Serrano A."/>
            <person name="Henrissat B."/>
            <person name="Drula E."/>
            <person name="Hughes K.W."/>
            <person name="Mata J.L."/>
            <person name="Ishikawa N.K."/>
            <person name="Vargas-Isla R."/>
            <person name="Ushijima S."/>
            <person name="Smith C.A."/>
            <person name="Ahrendt S."/>
            <person name="Andreopoulos W."/>
            <person name="He G."/>
            <person name="Labutti K."/>
            <person name="Lipzen A."/>
            <person name="Ng V."/>
            <person name="Sandor L."/>
            <person name="Barry K."/>
            <person name="Martinez A.T."/>
            <person name="Xiao Y."/>
            <person name="Gibbons J.G."/>
            <person name="Terashima K."/>
            <person name="Hibbett D.S."/>
            <person name="Grigoriev I.V."/>
        </authorList>
    </citation>
    <scope>NUCLEOTIDE SEQUENCE</scope>
    <source>
        <strain evidence="2">TFB9207</strain>
    </source>
</reference>
<dbReference type="EMBL" id="MU805995">
    <property type="protein sequence ID" value="KAJ3842780.1"/>
    <property type="molecule type" value="Genomic_DNA"/>
</dbReference>
<feature type="chain" id="PRO_5041323007" evidence="1">
    <location>
        <begin position="24"/>
        <end position="189"/>
    </location>
</feature>
<protein>
    <submittedName>
        <fullName evidence="2">Uncharacterized protein</fullName>
    </submittedName>
</protein>
<accession>A0AA38PGZ6</accession>
<comment type="caution">
    <text evidence="2">The sequence shown here is derived from an EMBL/GenBank/DDBJ whole genome shotgun (WGS) entry which is preliminary data.</text>
</comment>
<dbReference type="AlphaFoldDB" id="A0AA38PGZ6"/>